<dbReference type="EMBL" id="BQNB010017600">
    <property type="protein sequence ID" value="GJT65069.1"/>
    <property type="molecule type" value="Genomic_DNA"/>
</dbReference>
<accession>A0ABQ5FPG4</accession>
<reference evidence="1" key="2">
    <citation type="submission" date="2022-01" db="EMBL/GenBank/DDBJ databases">
        <authorList>
            <person name="Yamashiro T."/>
            <person name="Shiraishi A."/>
            <person name="Satake H."/>
            <person name="Nakayama K."/>
        </authorList>
    </citation>
    <scope>NUCLEOTIDE SEQUENCE</scope>
</reference>
<gene>
    <name evidence="1" type="ORF">Tco_1016549</name>
</gene>
<keyword evidence="2" id="KW-1185">Reference proteome</keyword>
<name>A0ABQ5FPG4_9ASTR</name>
<evidence type="ECO:0000313" key="2">
    <source>
        <dbReference type="Proteomes" id="UP001151760"/>
    </source>
</evidence>
<dbReference type="Proteomes" id="UP001151760">
    <property type="component" value="Unassembled WGS sequence"/>
</dbReference>
<evidence type="ECO:0000313" key="1">
    <source>
        <dbReference type="EMBL" id="GJT65069.1"/>
    </source>
</evidence>
<proteinExistence type="predicted"/>
<comment type="caution">
    <text evidence="1">The sequence shown here is derived from an EMBL/GenBank/DDBJ whole genome shotgun (WGS) entry which is preliminary data.</text>
</comment>
<protein>
    <submittedName>
        <fullName evidence="1">Uncharacterized protein</fullName>
    </submittedName>
</protein>
<reference evidence="1" key="1">
    <citation type="journal article" date="2022" name="Int. J. Mol. Sci.">
        <title>Draft Genome of Tanacetum Coccineum: Genomic Comparison of Closely Related Tanacetum-Family Plants.</title>
        <authorList>
            <person name="Yamashiro T."/>
            <person name="Shiraishi A."/>
            <person name="Nakayama K."/>
            <person name="Satake H."/>
        </authorList>
    </citation>
    <scope>NUCLEOTIDE SEQUENCE</scope>
</reference>
<organism evidence="1 2">
    <name type="scientific">Tanacetum coccineum</name>
    <dbReference type="NCBI Taxonomy" id="301880"/>
    <lineage>
        <taxon>Eukaryota</taxon>
        <taxon>Viridiplantae</taxon>
        <taxon>Streptophyta</taxon>
        <taxon>Embryophyta</taxon>
        <taxon>Tracheophyta</taxon>
        <taxon>Spermatophyta</taxon>
        <taxon>Magnoliopsida</taxon>
        <taxon>eudicotyledons</taxon>
        <taxon>Gunneridae</taxon>
        <taxon>Pentapetalae</taxon>
        <taxon>asterids</taxon>
        <taxon>campanulids</taxon>
        <taxon>Asterales</taxon>
        <taxon>Asteraceae</taxon>
        <taxon>Asteroideae</taxon>
        <taxon>Anthemideae</taxon>
        <taxon>Anthemidinae</taxon>
        <taxon>Tanacetum</taxon>
    </lineage>
</organism>
<sequence>MQMLITLVAKILDEVLLDVCNYWETDLLAGHKKGRKALRYPVQKLNILPCLAVILTSDSTSSKRTWTSTRAEQITLDDALVAPANRLKIGKSNIRLSSDLKSKKATLQVVYDVLKLTPFYKAFKITTDVPEIYMQEQMLQICPKLHDQAIEETIPFEEEILTFLRDLVYSGEIKVITDVNVNKLHQPWRSFAAVISKFLSGKSTGYDSL</sequence>